<dbReference type="SUPFAM" id="SSF51120">
    <property type="entry name" value="beta-Roll"/>
    <property type="match status" value="1"/>
</dbReference>
<sequence>MLQAVKTALVNVIDLLTDFASEESLTKKLALVFGVPVTSVSFLETIATLPDIEVYPDSELQGANGAFSSQTEKIYLSESVVQGDSGRLVRVLLEEIGHYLDFRFNTVDSPGDEGAIFAALVLGESLSNDQLQHFRTENDWAVITLDGQMIEVEQQNFQGTQGNDYITGTDQDDLIEGLAGNDYLIGQDGNDTINGGGDDDYLDGGSGNDILNGGDGNDTISSDAGNDTINGGSGTDRYYNADYSDRLVGLTMTYDSATGNGSIVVGTETDTFTSIEKFDYFRGTNFDDIIVGTPTSDF</sequence>
<dbReference type="RefSeq" id="WP_323245225.1">
    <property type="nucleotide sequence ID" value="NZ_JAYGHK010000078.1"/>
</dbReference>
<evidence type="ECO:0000256" key="2">
    <source>
        <dbReference type="ARBA" id="ARBA00022525"/>
    </source>
</evidence>
<evidence type="ECO:0000313" key="4">
    <source>
        <dbReference type="Proteomes" id="UP001303285"/>
    </source>
</evidence>
<proteinExistence type="predicted"/>
<dbReference type="EMBL" id="JAYGHK010000078">
    <property type="protein sequence ID" value="MEA5610157.1"/>
    <property type="molecule type" value="Genomic_DNA"/>
</dbReference>
<accession>A0ABU5UV42</accession>
<dbReference type="PANTHER" id="PTHR38340">
    <property type="entry name" value="S-LAYER PROTEIN"/>
    <property type="match status" value="1"/>
</dbReference>
<protein>
    <submittedName>
        <fullName evidence="3">Uncharacterized protein</fullName>
    </submittedName>
</protein>
<comment type="caution">
    <text evidence="3">The sequence shown here is derived from an EMBL/GenBank/DDBJ whole genome shotgun (WGS) entry which is preliminary data.</text>
</comment>
<dbReference type="Pfam" id="PF00353">
    <property type="entry name" value="HemolysinCabind"/>
    <property type="match status" value="2"/>
</dbReference>
<dbReference type="InterPro" id="IPR011049">
    <property type="entry name" value="Serralysin-like_metalloprot_C"/>
</dbReference>
<keyword evidence="4" id="KW-1185">Reference proteome</keyword>
<dbReference type="Gene3D" id="2.150.10.10">
    <property type="entry name" value="Serralysin-like metalloprotease, C-terminal"/>
    <property type="match status" value="2"/>
</dbReference>
<organism evidence="3 4">
    <name type="scientific">Nodularia spumigena UHCC 0060</name>
    <dbReference type="NCBI Taxonomy" id="3110300"/>
    <lineage>
        <taxon>Bacteria</taxon>
        <taxon>Bacillati</taxon>
        <taxon>Cyanobacteriota</taxon>
        <taxon>Cyanophyceae</taxon>
        <taxon>Nostocales</taxon>
        <taxon>Nodulariaceae</taxon>
        <taxon>Nodularia</taxon>
    </lineage>
</organism>
<dbReference type="PRINTS" id="PR00313">
    <property type="entry name" value="CABNDNGRPT"/>
</dbReference>
<dbReference type="PROSITE" id="PS00330">
    <property type="entry name" value="HEMOLYSIN_CALCIUM"/>
    <property type="match status" value="2"/>
</dbReference>
<dbReference type="InterPro" id="IPR050557">
    <property type="entry name" value="RTX_toxin/Mannuronan_C5-epim"/>
</dbReference>
<comment type="subcellular location">
    <subcellularLocation>
        <location evidence="1">Secreted</location>
    </subcellularLocation>
</comment>
<dbReference type="Proteomes" id="UP001303285">
    <property type="component" value="Unassembled WGS sequence"/>
</dbReference>
<reference evidence="3 4" key="1">
    <citation type="submission" date="2023-12" db="EMBL/GenBank/DDBJ databases">
        <title>Baltic Sea Cyanobacteria.</title>
        <authorList>
            <person name="Delbaje E."/>
            <person name="Fewer D.P."/>
            <person name="Shishido T.K."/>
        </authorList>
    </citation>
    <scope>NUCLEOTIDE SEQUENCE [LARGE SCALE GENOMIC DNA]</scope>
    <source>
        <strain evidence="3 4">UHCC 0060</strain>
    </source>
</reference>
<evidence type="ECO:0000256" key="1">
    <source>
        <dbReference type="ARBA" id="ARBA00004613"/>
    </source>
</evidence>
<dbReference type="InterPro" id="IPR018511">
    <property type="entry name" value="Hemolysin-typ_Ca-bd_CS"/>
</dbReference>
<keyword evidence="2" id="KW-0964">Secreted</keyword>
<name>A0ABU5UV42_NODSP</name>
<evidence type="ECO:0000313" key="3">
    <source>
        <dbReference type="EMBL" id="MEA5610157.1"/>
    </source>
</evidence>
<gene>
    <name evidence="3" type="ORF">VB695_19135</name>
</gene>
<dbReference type="PANTHER" id="PTHR38340:SF1">
    <property type="entry name" value="S-LAYER PROTEIN"/>
    <property type="match status" value="1"/>
</dbReference>
<dbReference type="InterPro" id="IPR001343">
    <property type="entry name" value="Hemolysn_Ca-bd"/>
</dbReference>